<name>A0ACC2ZGM6_9PEZI</name>
<evidence type="ECO:0000313" key="2">
    <source>
        <dbReference type="Proteomes" id="UP001172680"/>
    </source>
</evidence>
<evidence type="ECO:0000313" key="1">
    <source>
        <dbReference type="EMBL" id="KAJ9646436.1"/>
    </source>
</evidence>
<reference evidence="1" key="1">
    <citation type="submission" date="2022-10" db="EMBL/GenBank/DDBJ databases">
        <title>Culturing micro-colonial fungi from biological soil crusts in the Mojave desert and describing Neophaeococcomyces mojavensis, and introducing the new genera and species Taxawa tesnikishii.</title>
        <authorList>
            <person name="Kurbessoian T."/>
            <person name="Stajich J.E."/>
        </authorList>
    </citation>
    <scope>NUCLEOTIDE SEQUENCE</scope>
    <source>
        <strain evidence="1">JES_115</strain>
    </source>
</reference>
<gene>
    <name evidence="1" type="ORF">H2199_002485</name>
</gene>
<dbReference type="Proteomes" id="UP001172680">
    <property type="component" value="Unassembled WGS sequence"/>
</dbReference>
<sequence>MNLGPQLRSGGRPSHYDATLHTLPPLPNHPPPNLPLCPLLDPHHPLVTSRVIRWIIKPTKLSLDPLLTQSPPWDILLILPGTTGLPSTLQSHIRAEWRITAGIPKSIVEGFRERNERLLHPREGDVPALTGALEEPRIASSAQNLELTDELRAWIASPACPRGAVSMLNLLSFLPDKKESYLKYGAAFASSIGSRRGGVAKIVGKVVECSDGCREWDEVALAHYPSASHFADMAGSEDYQEVNQRFRVPSLRDTFILMTSEVSLGREREGARL</sequence>
<keyword evidence="2" id="KW-1185">Reference proteome</keyword>
<comment type="caution">
    <text evidence="1">The sequence shown here is derived from an EMBL/GenBank/DDBJ whole genome shotgun (WGS) entry which is preliminary data.</text>
</comment>
<accession>A0ACC2ZGM6</accession>
<organism evidence="1 2">
    <name type="scientific">Coniosporium tulheliwenetii</name>
    <dbReference type="NCBI Taxonomy" id="3383036"/>
    <lineage>
        <taxon>Eukaryota</taxon>
        <taxon>Fungi</taxon>
        <taxon>Dikarya</taxon>
        <taxon>Ascomycota</taxon>
        <taxon>Pezizomycotina</taxon>
        <taxon>Dothideomycetes</taxon>
        <taxon>Dothideomycetes incertae sedis</taxon>
        <taxon>Coniosporium</taxon>
    </lineage>
</organism>
<dbReference type="EMBL" id="JAPDRP010000006">
    <property type="protein sequence ID" value="KAJ9646436.1"/>
    <property type="molecule type" value="Genomic_DNA"/>
</dbReference>
<protein>
    <submittedName>
        <fullName evidence="1">Uncharacterized protein</fullName>
    </submittedName>
</protein>
<proteinExistence type="predicted"/>